<organism evidence="1">
    <name type="scientific">marine sediment metagenome</name>
    <dbReference type="NCBI Taxonomy" id="412755"/>
    <lineage>
        <taxon>unclassified sequences</taxon>
        <taxon>metagenomes</taxon>
        <taxon>ecological metagenomes</taxon>
    </lineage>
</organism>
<feature type="non-terminal residue" evidence="1">
    <location>
        <position position="1"/>
    </location>
</feature>
<reference evidence="1" key="1">
    <citation type="journal article" date="2014" name="Front. Microbiol.">
        <title>High frequency of phylogenetically diverse reductive dehalogenase-homologous genes in deep subseafloor sedimentary metagenomes.</title>
        <authorList>
            <person name="Kawai M."/>
            <person name="Futagami T."/>
            <person name="Toyoda A."/>
            <person name="Takaki Y."/>
            <person name="Nishi S."/>
            <person name="Hori S."/>
            <person name="Arai W."/>
            <person name="Tsubouchi T."/>
            <person name="Morono Y."/>
            <person name="Uchiyama I."/>
            <person name="Ito T."/>
            <person name="Fujiyama A."/>
            <person name="Inagaki F."/>
            <person name="Takami H."/>
        </authorList>
    </citation>
    <scope>NUCLEOTIDE SEQUENCE</scope>
    <source>
        <strain evidence="1">Expedition CK06-06</strain>
    </source>
</reference>
<comment type="caution">
    <text evidence="1">The sequence shown here is derived from an EMBL/GenBank/DDBJ whole genome shotgun (WGS) entry which is preliminary data.</text>
</comment>
<evidence type="ECO:0000313" key="1">
    <source>
        <dbReference type="EMBL" id="GAI49464.1"/>
    </source>
</evidence>
<proteinExistence type="predicted"/>
<evidence type="ECO:0008006" key="2">
    <source>
        <dbReference type="Google" id="ProtNLM"/>
    </source>
</evidence>
<dbReference type="EMBL" id="BARV01033360">
    <property type="protein sequence ID" value="GAI49464.1"/>
    <property type="molecule type" value="Genomic_DNA"/>
</dbReference>
<gene>
    <name evidence="1" type="ORF">S06H3_52444</name>
</gene>
<accession>X1R1N6</accession>
<name>X1R1N6_9ZZZZ</name>
<dbReference type="AlphaFoldDB" id="X1R1N6"/>
<sequence>SFPYSFSWLYDDGGFVGCGWHDATKNIIDNPDRAGQLWPYLEQKDIHMCPEFYVVARMMGCPGCDGRAIPIEPQYSYSMNSYLNGDAWGAVPQRFHTGIKDLKTESQVKNPARVFFFSEENSWLVPELGNAPINDNNLRATPGTGNDHFATYHKAPSGDLNKGFANAVFVDSHVERVSAYPVGNTFVLSWPGGAPIPNF</sequence>
<protein>
    <recommendedName>
        <fullName evidence="2">DUF1559 domain-containing protein</fullName>
    </recommendedName>
</protein>